<dbReference type="InterPro" id="IPR000014">
    <property type="entry name" value="PAS"/>
</dbReference>
<evidence type="ECO:0000313" key="22">
    <source>
        <dbReference type="EMBL" id="TXG50978.1"/>
    </source>
</evidence>
<dbReference type="EMBL" id="VAHF01000011">
    <property type="protein sequence ID" value="TXG50978.1"/>
    <property type="molecule type" value="Genomic_DNA"/>
</dbReference>
<dbReference type="CDD" id="cd13999">
    <property type="entry name" value="STKc_MAP3K-like"/>
    <property type="match status" value="1"/>
</dbReference>
<name>A0A5C7H1X1_9ROSI</name>
<dbReference type="OrthoDB" id="339325at2759"/>
<reference evidence="23" key="1">
    <citation type="journal article" date="2019" name="Gigascience">
        <title>De novo genome assembly of the endangered Acer yangbiense, a plant species with extremely small populations endemic to Yunnan Province, China.</title>
        <authorList>
            <person name="Yang J."/>
            <person name="Wariss H.M."/>
            <person name="Tao L."/>
            <person name="Zhang R."/>
            <person name="Yun Q."/>
            <person name="Hollingsworth P."/>
            <person name="Dao Z."/>
            <person name="Luo G."/>
            <person name="Guo H."/>
            <person name="Ma Y."/>
            <person name="Sun W."/>
        </authorList>
    </citation>
    <scope>NUCLEOTIDE SEQUENCE [LARGE SCALE GENOMIC DNA]</scope>
    <source>
        <strain evidence="23">cv. Malutang</strain>
    </source>
</reference>
<dbReference type="Pfam" id="PF00069">
    <property type="entry name" value="Pkinase"/>
    <property type="match status" value="1"/>
</dbReference>
<evidence type="ECO:0000256" key="14">
    <source>
        <dbReference type="ARBA" id="ARBA00047899"/>
    </source>
</evidence>
<dbReference type="InterPro" id="IPR008271">
    <property type="entry name" value="Ser/Thr_kinase_AS"/>
</dbReference>
<dbReference type="AlphaFoldDB" id="A0A5C7H1X1"/>
<keyword evidence="4" id="KW-0723">Serine/threonine-protein kinase</keyword>
<comment type="caution">
    <text evidence="22">The sequence shown here is derived from an EMBL/GenBank/DDBJ whole genome shotgun (WGS) entry which is preliminary data.</text>
</comment>
<dbReference type="SUPFAM" id="SSF55785">
    <property type="entry name" value="PYP-like sensor domain (PAS domain)"/>
    <property type="match status" value="1"/>
</dbReference>
<gene>
    <name evidence="22" type="ORF">EZV62_023502</name>
</gene>
<comment type="catalytic activity">
    <reaction evidence="14">
        <text>L-threonyl-[protein] + ATP = O-phospho-L-threonyl-[protein] + ADP + H(+)</text>
        <dbReference type="Rhea" id="RHEA:46608"/>
        <dbReference type="Rhea" id="RHEA-COMP:11060"/>
        <dbReference type="Rhea" id="RHEA-COMP:11605"/>
        <dbReference type="ChEBI" id="CHEBI:15378"/>
        <dbReference type="ChEBI" id="CHEBI:30013"/>
        <dbReference type="ChEBI" id="CHEBI:30616"/>
        <dbReference type="ChEBI" id="CHEBI:61977"/>
        <dbReference type="ChEBI" id="CHEBI:456216"/>
        <dbReference type="EC" id="2.7.11.1"/>
    </reaction>
</comment>
<sequence length="753" mass="84292">MDGDESAGPTSLYRVLVDRLRSLEASHAELRKEFDELIILKQKRKNHKVMMTSDSDLGCLPGYYSEGSPYRKVLESMGPAVYVCTTSSSSSGEIIYWNHSAENLFGWKVHEVLGQKPVEFLIAEEYHSALMKIMERLSSGQSWSGQFPYKNRSGQVFMAMVTKSPFYKDGELDGIITVSSDATIFNTIDSENFKKDQERNRVRGLNLKKIRWNPPRPQIASVPQIASSVSNLASKLLLRRHGDDTPSASVSSKDKDTTETEDLKIEKSGTVEEKINSNFNSGKSTTVRRSFWKDESVFECAQPSKIAAKVLAKLHVTESGNCGGEGDGNLQKNGASDKLVSNEVTNELNSPRGSTASIPYQCTSCSEDKEKRPSNKKSKSPCSNSSEEGCNLASSRECNDYCALTRQGESLPTLGCQDDNELDPDPDGKQFFSTEESIDSHESSSSKGDTESNCMVDCEIHWEDLLLGEEIGQGSYAVVYRGMWNGSDVAVKVYFGNEYSEGTIENYQKEVDIMKKLRHPNVLLFMGAVYSQERLAIVTEFLPRGSLFKTLHKNNQALDIRRRLRMALDVVSAVCVCVCVVCYSIVLVLQARGMNYLHRRNPPIVHRDLKSSNLLVDRNWTVKVGDFGLSMCKNATYLTAKSERGTPQWMAPEVLRNEPSNEKSDVFSFGVILWELMTVSIPWNHLNSLQVVGVVGFMDRRLDLPEGLDPQVASVIRDCWRSDPDKRPSFEDIIQRMSSLLLHRALARKSSEH</sequence>
<dbReference type="GO" id="GO:0004674">
    <property type="term" value="F:protein serine/threonine kinase activity"/>
    <property type="evidence" value="ECO:0007669"/>
    <property type="project" value="UniProtKB-KW"/>
</dbReference>
<comment type="catalytic activity">
    <reaction evidence="15">
        <text>L-seryl-[protein] + ATP = O-phospho-L-seryl-[protein] + ADP + H(+)</text>
        <dbReference type="Rhea" id="RHEA:17989"/>
        <dbReference type="Rhea" id="RHEA-COMP:9863"/>
        <dbReference type="Rhea" id="RHEA-COMP:11604"/>
        <dbReference type="ChEBI" id="CHEBI:15378"/>
        <dbReference type="ChEBI" id="CHEBI:29999"/>
        <dbReference type="ChEBI" id="CHEBI:30616"/>
        <dbReference type="ChEBI" id="CHEBI:83421"/>
        <dbReference type="ChEBI" id="CHEBI:456216"/>
        <dbReference type="EC" id="2.7.11.1"/>
    </reaction>
</comment>
<dbReference type="InterPro" id="IPR035965">
    <property type="entry name" value="PAS-like_dom_sf"/>
</dbReference>
<keyword evidence="11" id="KW-0157">Chromophore</keyword>
<evidence type="ECO:0000256" key="10">
    <source>
        <dbReference type="ARBA" id="ARBA00022840"/>
    </source>
</evidence>
<evidence type="ECO:0000256" key="18">
    <source>
        <dbReference type="SAM" id="MobiDB-lite"/>
    </source>
</evidence>
<evidence type="ECO:0000256" key="5">
    <source>
        <dbReference type="ARBA" id="ARBA00022543"/>
    </source>
</evidence>
<evidence type="ECO:0000256" key="8">
    <source>
        <dbReference type="ARBA" id="ARBA00022741"/>
    </source>
</evidence>
<keyword evidence="6" id="KW-0716">Sensory transduction</keyword>
<dbReference type="InterPro" id="IPR050167">
    <property type="entry name" value="Ser_Thr_protein_kinase"/>
</dbReference>
<dbReference type="FunFam" id="3.30.200.20:FF:000060">
    <property type="entry name" value="Serine/threonine-protein kinase isoform 1"/>
    <property type="match status" value="1"/>
</dbReference>
<feature type="region of interest" description="Disordered" evidence="18">
    <location>
        <begin position="413"/>
        <end position="451"/>
    </location>
</feature>
<evidence type="ECO:0000256" key="19">
    <source>
        <dbReference type="SAM" id="Phobius"/>
    </source>
</evidence>
<dbReference type="GO" id="GO:0009881">
    <property type="term" value="F:photoreceptor activity"/>
    <property type="evidence" value="ECO:0007669"/>
    <property type="project" value="UniProtKB-KW"/>
</dbReference>
<dbReference type="PROSITE" id="PS00108">
    <property type="entry name" value="PROTEIN_KINASE_ST"/>
    <property type="match status" value="1"/>
</dbReference>
<dbReference type="PANTHER" id="PTHR23257:SF878">
    <property type="entry name" value="PAS DOMAIN-CONTAINING PROTEIN TYROSINE KINASE FAMILY PROTEIN"/>
    <property type="match status" value="1"/>
</dbReference>
<dbReference type="InterPro" id="IPR001245">
    <property type="entry name" value="Ser-Thr/Tyr_kinase_cat_dom"/>
</dbReference>
<dbReference type="InterPro" id="IPR017441">
    <property type="entry name" value="Protein_kinase_ATP_BS"/>
</dbReference>
<dbReference type="FunFam" id="1.10.510.10:FF:000476">
    <property type="entry name" value="PAS domain-containing protein tyrosine kinase family protein"/>
    <property type="match status" value="1"/>
</dbReference>
<feature type="domain" description="PAS" evidence="21">
    <location>
        <begin position="66"/>
        <end position="141"/>
    </location>
</feature>
<keyword evidence="17" id="KW-0175">Coiled coil</keyword>
<evidence type="ECO:0000256" key="15">
    <source>
        <dbReference type="ARBA" id="ARBA00048679"/>
    </source>
</evidence>
<keyword evidence="10 16" id="KW-0067">ATP-binding</keyword>
<dbReference type="CDD" id="cd00130">
    <property type="entry name" value="PAS"/>
    <property type="match status" value="1"/>
</dbReference>
<dbReference type="PROSITE" id="PS50112">
    <property type="entry name" value="PAS"/>
    <property type="match status" value="1"/>
</dbReference>
<evidence type="ECO:0000256" key="4">
    <source>
        <dbReference type="ARBA" id="ARBA00022527"/>
    </source>
</evidence>
<dbReference type="InterPro" id="IPR013767">
    <property type="entry name" value="PAS_fold"/>
</dbReference>
<evidence type="ECO:0000256" key="11">
    <source>
        <dbReference type="ARBA" id="ARBA00022991"/>
    </source>
</evidence>
<keyword evidence="5" id="KW-0600">Photoreceptor protein</keyword>
<dbReference type="SMART" id="SM00091">
    <property type="entry name" value="PAS"/>
    <property type="match status" value="1"/>
</dbReference>
<comment type="subcellular location">
    <subcellularLocation>
        <location evidence="1">Membrane</location>
    </subcellularLocation>
</comment>
<keyword evidence="19" id="KW-1133">Transmembrane helix</keyword>
<evidence type="ECO:0000256" key="6">
    <source>
        <dbReference type="ARBA" id="ARBA00022606"/>
    </source>
</evidence>
<keyword evidence="7" id="KW-0808">Transferase</keyword>
<feature type="coiled-coil region" evidence="17">
    <location>
        <begin position="13"/>
        <end position="40"/>
    </location>
</feature>
<dbReference type="GO" id="GO:0006355">
    <property type="term" value="P:regulation of DNA-templated transcription"/>
    <property type="evidence" value="ECO:0007669"/>
    <property type="project" value="InterPro"/>
</dbReference>
<dbReference type="PROSITE" id="PS50011">
    <property type="entry name" value="PROTEIN_KINASE_DOM"/>
    <property type="match status" value="1"/>
</dbReference>
<evidence type="ECO:0000256" key="16">
    <source>
        <dbReference type="PROSITE-ProRule" id="PRU10141"/>
    </source>
</evidence>
<evidence type="ECO:0000256" key="17">
    <source>
        <dbReference type="SAM" id="Coils"/>
    </source>
</evidence>
<evidence type="ECO:0000256" key="7">
    <source>
        <dbReference type="ARBA" id="ARBA00022679"/>
    </source>
</evidence>
<dbReference type="Proteomes" id="UP000323000">
    <property type="component" value="Chromosome 11"/>
</dbReference>
<dbReference type="EC" id="2.7.11.1" evidence="3"/>
<dbReference type="PRINTS" id="PR00109">
    <property type="entry name" value="TYRKINASE"/>
</dbReference>
<keyword evidence="23" id="KW-1185">Reference proteome</keyword>
<accession>A0A5C7H1X1</accession>
<keyword evidence="13" id="KW-0675">Receptor</keyword>
<keyword evidence="8 16" id="KW-0547">Nucleotide-binding</keyword>
<dbReference type="InterPro" id="IPR000719">
    <property type="entry name" value="Prot_kinase_dom"/>
</dbReference>
<feature type="compositionally biased region" description="Basic and acidic residues" evidence="18">
    <location>
        <begin position="252"/>
        <end position="262"/>
    </location>
</feature>
<dbReference type="Pfam" id="PF00989">
    <property type="entry name" value="PAS"/>
    <property type="match status" value="1"/>
</dbReference>
<keyword evidence="19" id="KW-0812">Transmembrane</keyword>
<evidence type="ECO:0000256" key="2">
    <source>
        <dbReference type="ARBA" id="ARBA00010507"/>
    </source>
</evidence>
<feature type="region of interest" description="Disordered" evidence="18">
    <location>
        <begin position="365"/>
        <end position="389"/>
    </location>
</feature>
<dbReference type="NCBIfam" id="TIGR00229">
    <property type="entry name" value="sensory_box"/>
    <property type="match status" value="1"/>
</dbReference>
<dbReference type="GO" id="GO:0005737">
    <property type="term" value="C:cytoplasm"/>
    <property type="evidence" value="ECO:0007669"/>
    <property type="project" value="TreeGrafter"/>
</dbReference>
<evidence type="ECO:0000256" key="9">
    <source>
        <dbReference type="ARBA" id="ARBA00022777"/>
    </source>
</evidence>
<dbReference type="GO" id="GO:0005524">
    <property type="term" value="F:ATP binding"/>
    <property type="evidence" value="ECO:0007669"/>
    <property type="project" value="UniProtKB-UniRule"/>
</dbReference>
<dbReference type="PANTHER" id="PTHR23257">
    <property type="entry name" value="SERINE-THREONINE PROTEIN KINASE"/>
    <property type="match status" value="1"/>
</dbReference>
<dbReference type="GO" id="GO:0016020">
    <property type="term" value="C:membrane"/>
    <property type="evidence" value="ECO:0007669"/>
    <property type="project" value="UniProtKB-SubCell"/>
</dbReference>
<evidence type="ECO:0000256" key="1">
    <source>
        <dbReference type="ARBA" id="ARBA00004370"/>
    </source>
</evidence>
<dbReference type="GO" id="GO:0007165">
    <property type="term" value="P:signal transduction"/>
    <property type="evidence" value="ECO:0007669"/>
    <property type="project" value="TreeGrafter"/>
</dbReference>
<evidence type="ECO:0000256" key="3">
    <source>
        <dbReference type="ARBA" id="ARBA00012513"/>
    </source>
</evidence>
<feature type="transmembrane region" description="Helical" evidence="19">
    <location>
        <begin position="570"/>
        <end position="589"/>
    </location>
</feature>
<dbReference type="Gene3D" id="1.10.510.10">
    <property type="entry name" value="Transferase(Phosphotransferase) domain 1"/>
    <property type="match status" value="1"/>
</dbReference>
<feature type="compositionally biased region" description="Basic and acidic residues" evidence="18">
    <location>
        <begin position="438"/>
        <end position="450"/>
    </location>
</feature>
<evidence type="ECO:0000256" key="12">
    <source>
        <dbReference type="ARBA" id="ARBA00023136"/>
    </source>
</evidence>
<evidence type="ECO:0000259" key="21">
    <source>
        <dbReference type="PROSITE" id="PS50112"/>
    </source>
</evidence>
<comment type="similarity">
    <text evidence="2">Belongs to the protein kinase superfamily. TKL Ser/Thr protein kinase family. RAF subfamily.</text>
</comment>
<dbReference type="InterPro" id="IPR011009">
    <property type="entry name" value="Kinase-like_dom_sf"/>
</dbReference>
<evidence type="ECO:0000256" key="13">
    <source>
        <dbReference type="ARBA" id="ARBA00023170"/>
    </source>
</evidence>
<feature type="region of interest" description="Disordered" evidence="18">
    <location>
        <begin position="240"/>
        <end position="262"/>
    </location>
</feature>
<protein>
    <recommendedName>
        <fullName evidence="3">non-specific serine/threonine protein kinase</fullName>
        <ecNumber evidence="3">2.7.11.1</ecNumber>
    </recommendedName>
</protein>
<organism evidence="22 23">
    <name type="scientific">Acer yangbiense</name>
    <dbReference type="NCBI Taxonomy" id="1000413"/>
    <lineage>
        <taxon>Eukaryota</taxon>
        <taxon>Viridiplantae</taxon>
        <taxon>Streptophyta</taxon>
        <taxon>Embryophyta</taxon>
        <taxon>Tracheophyta</taxon>
        <taxon>Spermatophyta</taxon>
        <taxon>Magnoliopsida</taxon>
        <taxon>eudicotyledons</taxon>
        <taxon>Gunneridae</taxon>
        <taxon>Pentapetalae</taxon>
        <taxon>rosids</taxon>
        <taxon>malvids</taxon>
        <taxon>Sapindales</taxon>
        <taxon>Sapindaceae</taxon>
        <taxon>Hippocastanoideae</taxon>
        <taxon>Acereae</taxon>
        <taxon>Acer</taxon>
    </lineage>
</organism>
<evidence type="ECO:0000313" key="23">
    <source>
        <dbReference type="Proteomes" id="UP000323000"/>
    </source>
</evidence>
<keyword evidence="9" id="KW-0418">Kinase</keyword>
<dbReference type="PROSITE" id="PS00107">
    <property type="entry name" value="PROTEIN_KINASE_ATP"/>
    <property type="match status" value="1"/>
</dbReference>
<proteinExistence type="inferred from homology"/>
<feature type="domain" description="Protein kinase" evidence="20">
    <location>
        <begin position="465"/>
        <end position="746"/>
    </location>
</feature>
<dbReference type="SMART" id="SM00220">
    <property type="entry name" value="S_TKc"/>
    <property type="match status" value="1"/>
</dbReference>
<evidence type="ECO:0000259" key="20">
    <source>
        <dbReference type="PROSITE" id="PS50011"/>
    </source>
</evidence>
<dbReference type="Gene3D" id="3.30.200.20">
    <property type="entry name" value="Phosphorylase Kinase, domain 1"/>
    <property type="match status" value="1"/>
</dbReference>
<keyword evidence="12 19" id="KW-0472">Membrane</keyword>
<dbReference type="SUPFAM" id="SSF56112">
    <property type="entry name" value="Protein kinase-like (PK-like)"/>
    <property type="match status" value="1"/>
</dbReference>
<feature type="binding site" evidence="16">
    <location>
        <position position="492"/>
    </location>
    <ligand>
        <name>ATP</name>
        <dbReference type="ChEBI" id="CHEBI:30616"/>
    </ligand>
</feature>
<dbReference type="Gene3D" id="3.30.450.20">
    <property type="entry name" value="PAS domain"/>
    <property type="match status" value="1"/>
</dbReference>